<evidence type="ECO:0000313" key="2">
    <source>
        <dbReference type="Proteomes" id="UP000033996"/>
    </source>
</evidence>
<feature type="non-terminal residue" evidence="1">
    <location>
        <position position="1"/>
    </location>
</feature>
<gene>
    <name evidence="1" type="ORF">UT35_C0018G0008</name>
</gene>
<evidence type="ECO:0000313" key="1">
    <source>
        <dbReference type="EMBL" id="KKR07955.1"/>
    </source>
</evidence>
<dbReference type="EMBL" id="LBWL01000018">
    <property type="protein sequence ID" value="KKR07955.1"/>
    <property type="molecule type" value="Genomic_DNA"/>
</dbReference>
<comment type="caution">
    <text evidence="1">The sequence shown here is derived from an EMBL/GenBank/DDBJ whole genome shotgun (WGS) entry which is preliminary data.</text>
</comment>
<organism evidence="1 2">
    <name type="scientific">Candidatus Yanofskybacteria bacterium GW2011_GWD1_39_16</name>
    <dbReference type="NCBI Taxonomy" id="1619030"/>
    <lineage>
        <taxon>Bacteria</taxon>
        <taxon>Candidatus Yanofskyibacteriota</taxon>
    </lineage>
</organism>
<proteinExistence type="predicted"/>
<protein>
    <submittedName>
        <fullName evidence="1">Uncharacterized protein</fullName>
    </submittedName>
</protein>
<name>A0A837HQE3_9BACT</name>
<reference evidence="1 2" key="1">
    <citation type="journal article" date="2015" name="Nature">
        <title>rRNA introns, odd ribosomes, and small enigmatic genomes across a large radiation of phyla.</title>
        <authorList>
            <person name="Brown C.T."/>
            <person name="Hug L.A."/>
            <person name="Thomas B.C."/>
            <person name="Sharon I."/>
            <person name="Castelle C.J."/>
            <person name="Singh A."/>
            <person name="Wilkins M.J."/>
            <person name="Williams K.H."/>
            <person name="Banfield J.F."/>
        </authorList>
    </citation>
    <scope>NUCLEOTIDE SEQUENCE [LARGE SCALE GENOMIC DNA]</scope>
</reference>
<dbReference type="AlphaFoldDB" id="A0A837HQE3"/>
<dbReference type="Proteomes" id="UP000033996">
    <property type="component" value="Unassembled WGS sequence"/>
</dbReference>
<accession>A0A837HQE3</accession>
<sequence length="70" mass="8530">HVKFIDFGGIPNAMHSNIEFKKSFGGKEYPLYTRYFFKSLFHKTLFNFRRRAQYLKKNPRVVIKKLVFRK</sequence>